<proteinExistence type="predicted"/>
<reference evidence="2" key="1">
    <citation type="submission" date="2017-09" db="EMBL/GenBank/DDBJ databases">
        <title>Metaegenomics of thermophilic ammonia-oxidizing enrichment culture.</title>
        <authorList>
            <person name="Kato S."/>
            <person name="Suzuki K."/>
        </authorList>
    </citation>
    <scope>NUCLEOTIDE SEQUENCE [LARGE SCALE GENOMIC DNA]</scope>
</reference>
<dbReference type="AlphaFoldDB" id="A0A2H5XBV7"/>
<dbReference type="Proteomes" id="UP000236173">
    <property type="component" value="Unassembled WGS sequence"/>
</dbReference>
<organism evidence="1 2">
    <name type="scientific">Candidatus Fervidibacter japonicus</name>
    <dbReference type="NCBI Taxonomy" id="2035412"/>
    <lineage>
        <taxon>Bacteria</taxon>
        <taxon>Candidatus Fervidibacterota</taxon>
        <taxon>Candidatus Fervidibacter</taxon>
    </lineage>
</organism>
<accession>A0A2H5XBV7</accession>
<evidence type="ECO:0008006" key="3">
    <source>
        <dbReference type="Google" id="ProtNLM"/>
    </source>
</evidence>
<evidence type="ECO:0000313" key="2">
    <source>
        <dbReference type="Proteomes" id="UP000236173"/>
    </source>
</evidence>
<sequence>MAPPIRVEVWRGRIAEAVHLIHAVALDENGQTVAAFGDADWVTYWRSTAKPFQAIAVVATGAADAFGLTLRELAIACGSHAGSAEHVTVVQGMLAKGGLTAAYLQNGTHEPFDAAERERLIRDGQTPSPLHGNCSGKHAAMLLAAKHIGAPLHSYCDPNHPVQQLIAQALVAATDDPQLPMTVISDGCGAPIWASPLRAIALAFHRFVTGKFAFGEAAQRLATAMAQHPDMVAGKGHWNTRIMEATGGKYVGKGGAEGLFAGAFQDGRSIAVKVQDGNHRATPVAVVALLRHLSWLTDDAMRALSDYAEPPVKTLHGEVVGRLRAFVP</sequence>
<dbReference type="PANTHER" id="PTHR42110">
    <property type="entry name" value="L-ASPARAGINASE, PUTATIVE (AFU_ORTHOLOGUE AFUA_3G11890)-RELATED"/>
    <property type="match status" value="1"/>
</dbReference>
<dbReference type="Pfam" id="PF06089">
    <property type="entry name" value="Asparaginase_II"/>
    <property type="match status" value="1"/>
</dbReference>
<dbReference type="EMBL" id="BEHT01000014">
    <property type="protein sequence ID" value="GBC98678.1"/>
    <property type="molecule type" value="Genomic_DNA"/>
</dbReference>
<name>A0A2H5XBV7_9BACT</name>
<evidence type="ECO:0000313" key="1">
    <source>
        <dbReference type="EMBL" id="GBC98678.1"/>
    </source>
</evidence>
<protein>
    <recommendedName>
        <fullName evidence="3">Asparaginase</fullName>
    </recommendedName>
</protein>
<comment type="caution">
    <text evidence="1">The sequence shown here is derived from an EMBL/GenBank/DDBJ whole genome shotgun (WGS) entry which is preliminary data.</text>
</comment>
<gene>
    <name evidence="1" type="ORF">HRbin17_01192</name>
</gene>
<dbReference type="PANTHER" id="PTHR42110:SF1">
    <property type="entry name" value="L-ASPARAGINASE, PUTATIVE (AFU_ORTHOLOGUE AFUA_3G11890)-RELATED"/>
    <property type="match status" value="1"/>
</dbReference>
<dbReference type="InterPro" id="IPR010349">
    <property type="entry name" value="Asparaginase_II"/>
</dbReference>